<feature type="region of interest" description="Disordered" evidence="1">
    <location>
        <begin position="263"/>
        <end position="309"/>
    </location>
</feature>
<dbReference type="InParanoid" id="D7FQ95"/>
<dbReference type="eggNOG" id="KOG3260">
    <property type="taxonomic scope" value="Eukaryota"/>
</dbReference>
<dbReference type="SUPFAM" id="SSF49764">
    <property type="entry name" value="HSP20-like chaperones"/>
    <property type="match status" value="1"/>
</dbReference>
<dbReference type="EMBL" id="FN648375">
    <property type="protein sequence ID" value="CBJ48427.1"/>
    <property type="molecule type" value="Genomic_DNA"/>
</dbReference>
<dbReference type="Pfam" id="PF04969">
    <property type="entry name" value="CS"/>
    <property type="match status" value="1"/>
</dbReference>
<organism evidence="3 4">
    <name type="scientific">Ectocarpus siliculosus</name>
    <name type="common">Brown alga</name>
    <name type="synonym">Conferva siliculosa</name>
    <dbReference type="NCBI Taxonomy" id="2880"/>
    <lineage>
        <taxon>Eukaryota</taxon>
        <taxon>Sar</taxon>
        <taxon>Stramenopiles</taxon>
        <taxon>Ochrophyta</taxon>
        <taxon>PX clade</taxon>
        <taxon>Phaeophyceae</taxon>
        <taxon>Ectocarpales</taxon>
        <taxon>Ectocarpaceae</taxon>
        <taxon>Ectocarpus</taxon>
    </lineage>
</organism>
<dbReference type="GO" id="GO:0044548">
    <property type="term" value="F:S100 protein binding"/>
    <property type="evidence" value="ECO:0007669"/>
    <property type="project" value="InterPro"/>
</dbReference>
<dbReference type="InterPro" id="IPR007052">
    <property type="entry name" value="CS_dom"/>
</dbReference>
<protein>
    <recommendedName>
        <fullName evidence="2">CS domain-containing protein</fullName>
    </recommendedName>
</protein>
<feature type="compositionally biased region" description="Low complexity" evidence="1">
    <location>
        <begin position="359"/>
        <end position="376"/>
    </location>
</feature>
<feature type="region of interest" description="Disordered" evidence="1">
    <location>
        <begin position="332"/>
        <end position="413"/>
    </location>
</feature>
<dbReference type="CDD" id="cd06468">
    <property type="entry name" value="p23_CacyBP"/>
    <property type="match status" value="1"/>
</dbReference>
<dbReference type="Gene3D" id="2.60.40.790">
    <property type="match status" value="1"/>
</dbReference>
<dbReference type="Proteomes" id="UP000002630">
    <property type="component" value="Linkage Group LG02"/>
</dbReference>
<dbReference type="PANTHER" id="PTHR13164:SF3">
    <property type="entry name" value="CALCYCLIN-BINDING PROTEIN"/>
    <property type="match status" value="1"/>
</dbReference>
<proteinExistence type="predicted"/>
<dbReference type="GO" id="GO:0005634">
    <property type="term" value="C:nucleus"/>
    <property type="evidence" value="ECO:0007669"/>
    <property type="project" value="TreeGrafter"/>
</dbReference>
<dbReference type="GO" id="GO:0031625">
    <property type="term" value="F:ubiquitin protein ligase binding"/>
    <property type="evidence" value="ECO:0007669"/>
    <property type="project" value="InterPro"/>
</dbReference>
<feature type="compositionally biased region" description="Low complexity" evidence="1">
    <location>
        <begin position="37"/>
        <end position="65"/>
    </location>
</feature>
<feature type="compositionally biased region" description="Acidic residues" evidence="1">
    <location>
        <begin position="377"/>
        <end position="386"/>
    </location>
</feature>
<feature type="region of interest" description="Disordered" evidence="1">
    <location>
        <begin position="35"/>
        <end position="79"/>
    </location>
</feature>
<dbReference type="InterPro" id="IPR037893">
    <property type="entry name" value="CS_CacyBP"/>
</dbReference>
<evidence type="ECO:0000313" key="4">
    <source>
        <dbReference type="Proteomes" id="UP000002630"/>
    </source>
</evidence>
<dbReference type="InterPro" id="IPR008978">
    <property type="entry name" value="HSP20-like_chaperone"/>
</dbReference>
<dbReference type="EMBL" id="FN649727">
    <property type="protein sequence ID" value="CBJ48427.1"/>
    <property type="molecule type" value="Genomic_DNA"/>
</dbReference>
<dbReference type="PROSITE" id="PS51203">
    <property type="entry name" value="CS"/>
    <property type="match status" value="1"/>
</dbReference>
<gene>
    <name evidence="3" type="ORF">Esi_0002_0234</name>
</gene>
<reference evidence="3 4" key="1">
    <citation type="journal article" date="2010" name="Nature">
        <title>The Ectocarpus genome and the independent evolution of multicellularity in brown algae.</title>
        <authorList>
            <person name="Cock J.M."/>
            <person name="Sterck L."/>
            <person name="Rouze P."/>
            <person name="Scornet D."/>
            <person name="Allen A.E."/>
            <person name="Amoutzias G."/>
            <person name="Anthouard V."/>
            <person name="Artiguenave F."/>
            <person name="Aury J.M."/>
            <person name="Badger J.H."/>
            <person name="Beszteri B."/>
            <person name="Billiau K."/>
            <person name="Bonnet E."/>
            <person name="Bothwell J.H."/>
            <person name="Bowler C."/>
            <person name="Boyen C."/>
            <person name="Brownlee C."/>
            <person name="Carrano C.J."/>
            <person name="Charrier B."/>
            <person name="Cho G.Y."/>
            <person name="Coelho S.M."/>
            <person name="Collen J."/>
            <person name="Corre E."/>
            <person name="Da Silva C."/>
            <person name="Delage L."/>
            <person name="Delaroque N."/>
            <person name="Dittami S.M."/>
            <person name="Doulbeau S."/>
            <person name="Elias M."/>
            <person name="Farnham G."/>
            <person name="Gachon C.M."/>
            <person name="Gschloessl B."/>
            <person name="Heesch S."/>
            <person name="Jabbari K."/>
            <person name="Jubin C."/>
            <person name="Kawai H."/>
            <person name="Kimura K."/>
            <person name="Kloareg B."/>
            <person name="Kupper F.C."/>
            <person name="Lang D."/>
            <person name="Le Bail A."/>
            <person name="Leblanc C."/>
            <person name="Lerouge P."/>
            <person name="Lohr M."/>
            <person name="Lopez P.J."/>
            <person name="Martens C."/>
            <person name="Maumus F."/>
            <person name="Michel G."/>
            <person name="Miranda-Saavedra D."/>
            <person name="Morales J."/>
            <person name="Moreau H."/>
            <person name="Motomura T."/>
            <person name="Nagasato C."/>
            <person name="Napoli C.A."/>
            <person name="Nelson D.R."/>
            <person name="Nyvall-Collen P."/>
            <person name="Peters A.F."/>
            <person name="Pommier C."/>
            <person name="Potin P."/>
            <person name="Poulain J."/>
            <person name="Quesneville H."/>
            <person name="Read B."/>
            <person name="Rensing S.A."/>
            <person name="Ritter A."/>
            <person name="Rousvoal S."/>
            <person name="Samanta M."/>
            <person name="Samson G."/>
            <person name="Schroeder D.C."/>
            <person name="Segurens B."/>
            <person name="Strittmatter M."/>
            <person name="Tonon T."/>
            <person name="Tregear J.W."/>
            <person name="Valentin K."/>
            <person name="von Dassow P."/>
            <person name="Yamagishi T."/>
            <person name="Van de Peer Y."/>
            <person name="Wincker P."/>
        </authorList>
    </citation>
    <scope>NUCLEOTIDE SEQUENCE [LARGE SCALE GENOMIC DNA]</scope>
    <source>
        <strain evidence="4">Ec32 / CCAP1310/4</strain>
    </source>
</reference>
<name>D7FQ95_ECTSI</name>
<evidence type="ECO:0000259" key="2">
    <source>
        <dbReference type="PROSITE" id="PS51203"/>
    </source>
</evidence>
<dbReference type="InterPro" id="IPR052289">
    <property type="entry name" value="Calcyclin-binding_UBL-bridge"/>
</dbReference>
<feature type="compositionally biased region" description="Gly residues" evidence="1">
    <location>
        <begin position="290"/>
        <end position="303"/>
    </location>
</feature>
<dbReference type="OrthoDB" id="164025at2759"/>
<accession>D7FQ95</accession>
<dbReference type="GO" id="GO:0015631">
    <property type="term" value="F:tubulin binding"/>
    <property type="evidence" value="ECO:0007669"/>
    <property type="project" value="InterPro"/>
</dbReference>
<evidence type="ECO:0000313" key="3">
    <source>
        <dbReference type="EMBL" id="CBJ48427.1"/>
    </source>
</evidence>
<dbReference type="STRING" id="2880.D7FQ95"/>
<sequence>MDMDTRQELAEATALLETAKGPRVRKALSGLVASLQSTAAAEPAEAETDSSSSRTAAAAAAVAASGDGGGDDVPAALSGSHLPEAEGQAAAEAAGAPVVPATKVEGGVPAPPRAPERKYATVEKFAWDQGSFSSPKVSVYVPLEGVGAAKERVSCSFTSRGFDLTVKDLNGKSYRLLQNNLDKDIVPGESKILVKRDKVIVKLQKVKGEYGTYDNWANLAAKKAKRVDPKANPQAGIMDMMKDMYDDGDESTKKLIGEAMLKSHQNRGAPPGSSFDKPDPYGSGSSSSSGLGGLGGLGGGGAGKSSSPFDGLGEGLGGLGGAGGGLGGNLGSMMDDLNMDLDKDTGDGGWGAGGKDDFGFGSAVPPPQASSEPVPAAEEEGEEGGGVEEAKAERSGGGGDAESSSNPLEDLDD</sequence>
<evidence type="ECO:0000256" key="1">
    <source>
        <dbReference type="SAM" id="MobiDB-lite"/>
    </source>
</evidence>
<dbReference type="PANTHER" id="PTHR13164">
    <property type="entry name" value="CALICYLIN BINDING PROTEIN"/>
    <property type="match status" value="1"/>
</dbReference>
<keyword evidence="4" id="KW-1185">Reference proteome</keyword>
<feature type="domain" description="CS" evidence="2">
    <location>
        <begin position="120"/>
        <end position="220"/>
    </location>
</feature>
<dbReference type="AlphaFoldDB" id="D7FQ95"/>